<feature type="transmembrane region" description="Helical" evidence="7">
    <location>
        <begin position="370"/>
        <end position="389"/>
    </location>
</feature>
<evidence type="ECO:0000256" key="4">
    <source>
        <dbReference type="ARBA" id="ARBA00022989"/>
    </source>
</evidence>
<keyword evidence="5 7" id="KW-0472">Membrane</keyword>
<feature type="transmembrane region" description="Helical" evidence="7">
    <location>
        <begin position="264"/>
        <end position="290"/>
    </location>
</feature>
<dbReference type="SUPFAM" id="SSF103473">
    <property type="entry name" value="MFS general substrate transporter"/>
    <property type="match status" value="1"/>
</dbReference>
<organism evidence="9 10">
    <name type="scientific">Grifola frondosa</name>
    <name type="common">Maitake</name>
    <name type="synonym">Polyporus frondosus</name>
    <dbReference type="NCBI Taxonomy" id="5627"/>
    <lineage>
        <taxon>Eukaryota</taxon>
        <taxon>Fungi</taxon>
        <taxon>Dikarya</taxon>
        <taxon>Basidiomycota</taxon>
        <taxon>Agaricomycotina</taxon>
        <taxon>Agaricomycetes</taxon>
        <taxon>Polyporales</taxon>
        <taxon>Grifolaceae</taxon>
        <taxon>Grifola</taxon>
    </lineage>
</organism>
<dbReference type="OMA" id="ICHRSSE"/>
<dbReference type="OrthoDB" id="419537at2759"/>
<dbReference type="GO" id="GO:0015174">
    <property type="term" value="F:basic amino acid transmembrane transporter activity"/>
    <property type="evidence" value="ECO:0007669"/>
    <property type="project" value="TreeGrafter"/>
</dbReference>
<dbReference type="GO" id="GO:0005886">
    <property type="term" value="C:plasma membrane"/>
    <property type="evidence" value="ECO:0007669"/>
    <property type="project" value="TreeGrafter"/>
</dbReference>
<evidence type="ECO:0000256" key="7">
    <source>
        <dbReference type="SAM" id="Phobius"/>
    </source>
</evidence>
<dbReference type="EMBL" id="LUGG01000011">
    <property type="protein sequence ID" value="OBZ71109.1"/>
    <property type="molecule type" value="Genomic_DNA"/>
</dbReference>
<evidence type="ECO:0000313" key="9">
    <source>
        <dbReference type="EMBL" id="OBZ71109.1"/>
    </source>
</evidence>
<proteinExistence type="predicted"/>
<comment type="subcellular location">
    <subcellularLocation>
        <location evidence="1">Endomembrane system</location>
        <topology evidence="1">Multi-pass membrane protein</topology>
    </subcellularLocation>
</comment>
<dbReference type="InterPro" id="IPR011701">
    <property type="entry name" value="MFS"/>
</dbReference>
<reference evidence="9 10" key="1">
    <citation type="submission" date="2016-03" db="EMBL/GenBank/DDBJ databases">
        <title>Whole genome sequencing of Grifola frondosa 9006-11.</title>
        <authorList>
            <person name="Min B."/>
            <person name="Park H."/>
            <person name="Kim J.-G."/>
            <person name="Cho H."/>
            <person name="Oh Y.-L."/>
            <person name="Kong W.-S."/>
            <person name="Choi I.-G."/>
        </authorList>
    </citation>
    <scope>NUCLEOTIDE SEQUENCE [LARGE SCALE GENOMIC DNA]</scope>
    <source>
        <strain evidence="9 10">9006-11</strain>
    </source>
</reference>
<feature type="transmembrane region" description="Helical" evidence="7">
    <location>
        <begin position="329"/>
        <end position="350"/>
    </location>
</feature>
<feature type="domain" description="Major facilitator superfamily (MFS) profile" evidence="8">
    <location>
        <begin position="1"/>
        <end position="493"/>
    </location>
</feature>
<dbReference type="PROSITE" id="PS00217">
    <property type="entry name" value="SUGAR_TRANSPORT_2"/>
    <property type="match status" value="1"/>
</dbReference>
<dbReference type="GO" id="GO:0012505">
    <property type="term" value="C:endomembrane system"/>
    <property type="evidence" value="ECO:0007669"/>
    <property type="project" value="UniProtKB-SubCell"/>
</dbReference>
<dbReference type="Pfam" id="PF07690">
    <property type="entry name" value="MFS_1"/>
    <property type="match status" value="1"/>
</dbReference>
<feature type="transmembrane region" description="Helical" evidence="7">
    <location>
        <begin position="467"/>
        <end position="489"/>
    </location>
</feature>
<evidence type="ECO:0000256" key="1">
    <source>
        <dbReference type="ARBA" id="ARBA00004127"/>
    </source>
</evidence>
<dbReference type="PROSITE" id="PS50850">
    <property type="entry name" value="MFS"/>
    <property type="match status" value="1"/>
</dbReference>
<keyword evidence="10" id="KW-1185">Reference proteome</keyword>
<accession>A0A1C7M431</accession>
<evidence type="ECO:0000259" key="8">
    <source>
        <dbReference type="PROSITE" id="PS50850"/>
    </source>
</evidence>
<feature type="transmembrane region" description="Helical" evidence="7">
    <location>
        <begin position="148"/>
        <end position="170"/>
    </location>
</feature>
<evidence type="ECO:0000256" key="6">
    <source>
        <dbReference type="ARBA" id="ARBA00044273"/>
    </source>
</evidence>
<keyword evidence="2" id="KW-0813">Transport</keyword>
<keyword evidence="4 7" id="KW-1133">Transmembrane helix</keyword>
<evidence type="ECO:0000256" key="2">
    <source>
        <dbReference type="ARBA" id="ARBA00022448"/>
    </source>
</evidence>
<evidence type="ECO:0000256" key="5">
    <source>
        <dbReference type="ARBA" id="ARBA00023136"/>
    </source>
</evidence>
<feature type="transmembrane region" description="Helical" evidence="7">
    <location>
        <begin position="182"/>
        <end position="204"/>
    </location>
</feature>
<keyword evidence="3 7" id="KW-0812">Transmembrane</keyword>
<feature type="transmembrane region" description="Helical" evidence="7">
    <location>
        <begin position="90"/>
        <end position="112"/>
    </location>
</feature>
<evidence type="ECO:0000256" key="3">
    <source>
        <dbReference type="ARBA" id="ARBA00022692"/>
    </source>
</evidence>
<feature type="transmembrane region" description="Helical" evidence="7">
    <location>
        <begin position="224"/>
        <end position="243"/>
    </location>
</feature>
<feature type="transmembrane region" description="Helical" evidence="7">
    <location>
        <begin position="296"/>
        <end position="317"/>
    </location>
</feature>
<feature type="transmembrane region" description="Helical" evidence="7">
    <location>
        <begin position="401"/>
        <end position="422"/>
    </location>
</feature>
<dbReference type="PANTHER" id="PTHR23501:SF191">
    <property type="entry name" value="VACUOLAR BASIC AMINO ACID TRANSPORTER 4"/>
    <property type="match status" value="1"/>
</dbReference>
<dbReference type="AlphaFoldDB" id="A0A1C7M431"/>
<feature type="transmembrane region" description="Helical" evidence="7">
    <location>
        <begin position="124"/>
        <end position="142"/>
    </location>
</feature>
<evidence type="ECO:0000313" key="10">
    <source>
        <dbReference type="Proteomes" id="UP000092993"/>
    </source>
</evidence>
<dbReference type="STRING" id="5627.A0A1C7M431"/>
<protein>
    <recommendedName>
        <fullName evidence="6">MFS-type drug efflux transporter P55</fullName>
    </recommendedName>
</protein>
<comment type="caution">
    <text evidence="9">The sequence shown here is derived from an EMBL/GenBank/DDBJ whole genome shotgun (WGS) entry which is preliminary data.</text>
</comment>
<dbReference type="Proteomes" id="UP000092993">
    <property type="component" value="Unassembled WGS sequence"/>
</dbReference>
<dbReference type="InterPro" id="IPR036259">
    <property type="entry name" value="MFS_trans_sf"/>
</dbReference>
<sequence>MLEKADIPRFAFSPPRGLCVLMSILGRRDVDEEGRAFMPVETIADSKAEQPTDKFLGVAVAVSFLVFVSGLDVTVVAAVAPIVAEDLGDAAITGLGIGGISVMVSIILSETVPLKSRALWHSTGKLVGGVAMALGGPLGGFLTDTYHWRAAFLLQVPFALMCIVVTLYAVRSPSSLTEPRSAPLKALDIWGCILLPMTLIPLLLGFSTFSNIILAGDETPHARVPIYILAATSVVAGAAFCHAESTATNPIISVRLFRSPNVGSICLLQFFAALVHYAILYTAPVFAIIISHASTTSAGVSIMPVSLAACIGTLAAGVHISRTGKYKTLLLVGAMSVTVGPLAFVYVLNIQTGTPAYTIARILSSFPATFGFQLTNSVSVVALLALCSATDIAGLTSHASLFKSLGGVIGTALSAILIQMFLSWELSRNIFGDNRQYIDAIKASARDLSGLPTEIQAVGQSIWQHSFVYMFGTLAAISALNIGLAIWGVSEIDIGNAGGL</sequence>
<dbReference type="Gene3D" id="1.20.1250.20">
    <property type="entry name" value="MFS general substrate transporter like domains"/>
    <property type="match status" value="2"/>
</dbReference>
<gene>
    <name evidence="9" type="primary">fnx1_1</name>
    <name evidence="9" type="ORF">A0H81_08927</name>
</gene>
<feature type="transmembrane region" description="Helical" evidence="7">
    <location>
        <begin position="55"/>
        <end position="84"/>
    </location>
</feature>
<dbReference type="InterPro" id="IPR020846">
    <property type="entry name" value="MFS_dom"/>
</dbReference>
<dbReference type="GO" id="GO:0000329">
    <property type="term" value="C:fungal-type vacuole membrane"/>
    <property type="evidence" value="ECO:0007669"/>
    <property type="project" value="TreeGrafter"/>
</dbReference>
<dbReference type="PANTHER" id="PTHR23501">
    <property type="entry name" value="MAJOR FACILITATOR SUPERFAMILY"/>
    <property type="match status" value="1"/>
</dbReference>
<dbReference type="InterPro" id="IPR005829">
    <property type="entry name" value="Sugar_transporter_CS"/>
</dbReference>
<name>A0A1C7M431_GRIFR</name>